<evidence type="ECO:0000313" key="3">
    <source>
        <dbReference type="Proteomes" id="UP001190700"/>
    </source>
</evidence>
<organism evidence="2 3">
    <name type="scientific">Cymbomonas tetramitiformis</name>
    <dbReference type="NCBI Taxonomy" id="36881"/>
    <lineage>
        <taxon>Eukaryota</taxon>
        <taxon>Viridiplantae</taxon>
        <taxon>Chlorophyta</taxon>
        <taxon>Pyramimonadophyceae</taxon>
        <taxon>Pyramimonadales</taxon>
        <taxon>Pyramimonadaceae</taxon>
        <taxon>Cymbomonas</taxon>
    </lineage>
</organism>
<dbReference type="GO" id="GO:0071013">
    <property type="term" value="C:catalytic step 2 spliceosome"/>
    <property type="evidence" value="ECO:0007669"/>
    <property type="project" value="TreeGrafter"/>
</dbReference>
<dbReference type="GO" id="GO:0046540">
    <property type="term" value="C:U4/U6 x U5 tri-snRNP complex"/>
    <property type="evidence" value="ECO:0007669"/>
    <property type="project" value="TreeGrafter"/>
</dbReference>
<dbReference type="SUPFAM" id="SSF48452">
    <property type="entry name" value="TPR-like"/>
    <property type="match status" value="2"/>
</dbReference>
<dbReference type="Gene3D" id="1.25.40.10">
    <property type="entry name" value="Tetratricopeptide repeat domain"/>
    <property type="match status" value="2"/>
</dbReference>
<protein>
    <submittedName>
        <fullName evidence="2">Protein STABILIZED1</fullName>
    </submittedName>
</protein>
<dbReference type="GO" id="GO:0080188">
    <property type="term" value="P:gene silencing by siRNA-directed DNA methylation"/>
    <property type="evidence" value="ECO:0007669"/>
    <property type="project" value="TreeGrafter"/>
</dbReference>
<dbReference type="InterPro" id="IPR011990">
    <property type="entry name" value="TPR-like_helical_dom_sf"/>
</dbReference>
<evidence type="ECO:0000256" key="1">
    <source>
        <dbReference type="ARBA" id="ARBA00022737"/>
    </source>
</evidence>
<dbReference type="FunFam" id="1.25.40.10:FF:000384">
    <property type="entry name" value="Probable pre-mRNA splicing factor prp1"/>
    <property type="match status" value="1"/>
</dbReference>
<dbReference type="InterPro" id="IPR045075">
    <property type="entry name" value="Syf1-like"/>
</dbReference>
<dbReference type="AlphaFoldDB" id="A0AAE0GY14"/>
<keyword evidence="3" id="KW-1185">Reference proteome</keyword>
<dbReference type="GO" id="GO:0000244">
    <property type="term" value="P:spliceosomal tri-snRNP complex assembly"/>
    <property type="evidence" value="ECO:0007669"/>
    <property type="project" value="TreeGrafter"/>
</dbReference>
<proteinExistence type="predicted"/>
<dbReference type="PANTHER" id="PTHR11246">
    <property type="entry name" value="PRE-MRNA SPLICING FACTOR"/>
    <property type="match status" value="1"/>
</dbReference>
<sequence>MTDLTAVGEGRGVVLELKLDRMADSVGGQTVVDPKGYLTDLKSMKINTDAEIGDIKRARLLLKSVIQSNPGHAPGWIAAARLEEFAGKVAAARTFIQQGCEKCTKSEDVWLEAVRLQTPENAKAVLARGVSEIPTSVKLWLQACRLETETVKKQRVLRKALEHVPTSVKLWKQAVELADESDARILLTRAVECCPQHTELWLALARLESYESARKVLNRARETVPTEPAIWITAAKLEEANGNGAMVPTIIKRAIKSLSANNVVVNHEQWLKEAEAAEKSGSLETCQEAEKPVVSGLARRRWT</sequence>
<gene>
    <name evidence="2" type="ORF">CYMTET_6135</name>
</gene>
<dbReference type="Proteomes" id="UP001190700">
    <property type="component" value="Unassembled WGS sequence"/>
</dbReference>
<accession>A0AAE0GY14</accession>
<reference evidence="2 3" key="1">
    <citation type="journal article" date="2015" name="Genome Biol. Evol.">
        <title>Comparative Genomics of a Bacterivorous Green Alga Reveals Evolutionary Causalities and Consequences of Phago-Mixotrophic Mode of Nutrition.</title>
        <authorList>
            <person name="Burns J.A."/>
            <person name="Paasch A."/>
            <person name="Narechania A."/>
            <person name="Kim E."/>
        </authorList>
    </citation>
    <scope>NUCLEOTIDE SEQUENCE [LARGE SCALE GENOMIC DNA]</scope>
    <source>
        <strain evidence="2 3">PLY_AMNH</strain>
    </source>
</reference>
<dbReference type="GO" id="GO:2000636">
    <property type="term" value="P:positive regulation of primary miRNA processing"/>
    <property type="evidence" value="ECO:0007669"/>
    <property type="project" value="TreeGrafter"/>
</dbReference>
<dbReference type="PANTHER" id="PTHR11246:SF1">
    <property type="entry name" value="PRE-MRNA-PROCESSING FACTOR 6"/>
    <property type="match status" value="1"/>
</dbReference>
<evidence type="ECO:0000313" key="2">
    <source>
        <dbReference type="EMBL" id="KAK3286302.1"/>
    </source>
</evidence>
<dbReference type="SMART" id="SM00386">
    <property type="entry name" value="HAT"/>
    <property type="match status" value="4"/>
</dbReference>
<keyword evidence="1" id="KW-0677">Repeat</keyword>
<name>A0AAE0GY14_9CHLO</name>
<dbReference type="EMBL" id="LGRX02001344">
    <property type="protein sequence ID" value="KAK3286302.1"/>
    <property type="molecule type" value="Genomic_DNA"/>
</dbReference>
<dbReference type="InterPro" id="IPR003107">
    <property type="entry name" value="HAT"/>
</dbReference>
<comment type="caution">
    <text evidence="2">The sequence shown here is derived from an EMBL/GenBank/DDBJ whole genome shotgun (WGS) entry which is preliminary data.</text>
</comment>